<comment type="caution">
    <text evidence="2">The sequence shown here is derived from an EMBL/GenBank/DDBJ whole genome shotgun (WGS) entry which is preliminary data.</text>
</comment>
<feature type="domain" description="Peptide chain release factor" evidence="1">
    <location>
        <begin position="6"/>
        <end position="75"/>
    </location>
</feature>
<evidence type="ECO:0000313" key="2">
    <source>
        <dbReference type="EMBL" id="MBN8797849.1"/>
    </source>
</evidence>
<dbReference type="InterPro" id="IPR005139">
    <property type="entry name" value="PCRF"/>
</dbReference>
<evidence type="ECO:0000313" key="3">
    <source>
        <dbReference type="Proteomes" id="UP000664815"/>
    </source>
</evidence>
<protein>
    <recommendedName>
        <fullName evidence="1">Peptide chain release factor domain-containing protein</fullName>
    </recommendedName>
</protein>
<proteinExistence type="predicted"/>
<dbReference type="Gene3D" id="6.10.140.1950">
    <property type="match status" value="1"/>
</dbReference>
<reference evidence="2" key="1">
    <citation type="submission" date="2021-02" db="EMBL/GenBank/DDBJ databases">
        <title>Thiocyanate and organic carbon inputs drive convergent selection for specific autotrophic Afipia and Thiobacillus strains within complex microbiomes.</title>
        <authorList>
            <person name="Huddy R.J."/>
            <person name="Sachdeva R."/>
            <person name="Kadzinga F."/>
            <person name="Kantor R.S."/>
            <person name="Harrison S.T.L."/>
            <person name="Banfield J.F."/>
        </authorList>
    </citation>
    <scope>NUCLEOTIDE SEQUENCE</scope>
    <source>
        <strain evidence="2">SCN18_10_11_15_R1_P_69_7</strain>
    </source>
</reference>
<dbReference type="AlphaFoldDB" id="A0A9D8PYV4"/>
<dbReference type="Pfam" id="PF03462">
    <property type="entry name" value="PCRF"/>
    <property type="match status" value="1"/>
</dbReference>
<organism evidence="2 3">
    <name type="scientific">Stenotrophomonas nitritireducens</name>
    <dbReference type="NCBI Taxonomy" id="83617"/>
    <lineage>
        <taxon>Bacteria</taxon>
        <taxon>Pseudomonadati</taxon>
        <taxon>Pseudomonadota</taxon>
        <taxon>Gammaproteobacteria</taxon>
        <taxon>Lysobacterales</taxon>
        <taxon>Lysobacteraceae</taxon>
        <taxon>Stenotrophomonas</taxon>
    </lineage>
</organism>
<gene>
    <name evidence="2" type="ORF">J0H45_00590</name>
</gene>
<dbReference type="EMBL" id="JAFKMG010000069">
    <property type="protein sequence ID" value="MBN8797849.1"/>
    <property type="molecule type" value="Genomic_DNA"/>
</dbReference>
<feature type="non-terminal residue" evidence="2">
    <location>
        <position position="77"/>
    </location>
</feature>
<sequence length="77" mass="8404">MDQVLKRFDLIEARMAAGPSADEYVKLASEYSELQEIAGAVKALRAAEGEQADLEAMIEDRSTDAEMREQAEADLAA</sequence>
<dbReference type="GO" id="GO:0006415">
    <property type="term" value="P:translational termination"/>
    <property type="evidence" value="ECO:0007669"/>
    <property type="project" value="InterPro"/>
</dbReference>
<dbReference type="Proteomes" id="UP000664815">
    <property type="component" value="Unassembled WGS sequence"/>
</dbReference>
<accession>A0A9D8PYV4</accession>
<evidence type="ECO:0000259" key="1">
    <source>
        <dbReference type="Pfam" id="PF03462"/>
    </source>
</evidence>
<name>A0A9D8PYV4_9GAMM</name>